<dbReference type="Gene3D" id="1.10.287.950">
    <property type="entry name" value="Methyl-accepting chemotaxis protein"/>
    <property type="match status" value="1"/>
</dbReference>
<dbReference type="Proteomes" id="UP000315750">
    <property type="component" value="Chromosome"/>
</dbReference>
<protein>
    <submittedName>
        <fullName evidence="2">Aerotaxis receptor</fullName>
    </submittedName>
</protein>
<dbReference type="Gene3D" id="3.30.450.20">
    <property type="entry name" value="PAS domain"/>
    <property type="match status" value="1"/>
</dbReference>
<dbReference type="SUPFAM" id="SSF58104">
    <property type="entry name" value="Methyl-accepting chemotaxis protein (MCP) signaling domain"/>
    <property type="match status" value="1"/>
</dbReference>
<gene>
    <name evidence="2" type="primary">aer_2</name>
    <name evidence="2" type="ORF">Pan181_47100</name>
</gene>
<dbReference type="SUPFAM" id="SSF55785">
    <property type="entry name" value="PYP-like sensor domain (PAS domain)"/>
    <property type="match status" value="1"/>
</dbReference>
<dbReference type="KEGG" id="amuc:Pan181_47100"/>
<dbReference type="CDD" id="cd00130">
    <property type="entry name" value="PAS"/>
    <property type="match status" value="1"/>
</dbReference>
<dbReference type="Pfam" id="PF08447">
    <property type="entry name" value="PAS_3"/>
    <property type="match status" value="1"/>
</dbReference>
<evidence type="ECO:0000259" key="1">
    <source>
        <dbReference type="Pfam" id="PF08447"/>
    </source>
</evidence>
<evidence type="ECO:0000313" key="3">
    <source>
        <dbReference type="Proteomes" id="UP000315750"/>
    </source>
</evidence>
<organism evidence="2 3">
    <name type="scientific">Aeoliella mucimassa</name>
    <dbReference type="NCBI Taxonomy" id="2527972"/>
    <lineage>
        <taxon>Bacteria</taxon>
        <taxon>Pseudomonadati</taxon>
        <taxon>Planctomycetota</taxon>
        <taxon>Planctomycetia</taxon>
        <taxon>Pirellulales</taxon>
        <taxon>Lacipirellulaceae</taxon>
        <taxon>Aeoliella</taxon>
    </lineage>
</organism>
<dbReference type="InterPro" id="IPR035965">
    <property type="entry name" value="PAS-like_dom_sf"/>
</dbReference>
<dbReference type="EMBL" id="CP036278">
    <property type="protein sequence ID" value="QDU58473.1"/>
    <property type="molecule type" value="Genomic_DNA"/>
</dbReference>
<dbReference type="AlphaFoldDB" id="A0A518AUR8"/>
<dbReference type="RefSeq" id="WP_145250506.1">
    <property type="nucleotide sequence ID" value="NZ_CP036278.1"/>
</dbReference>
<keyword evidence="2" id="KW-0675">Receptor</keyword>
<accession>A0A518AUR8</accession>
<name>A0A518AUR8_9BACT</name>
<sequence length="470" mass="52527">MEKARVTPVNEERFFEPHELFFSLTDPKGVIRYGNDVFTRIAAYDEAELIGAPHNIIRHPDMPRAAFKLLWDYLQSDRTIAAYVKNMAKDGRYYWVVATAMPCKGGYLSVRLKPSSPLFEVVQKMYHRTLQVEKQCEEETGNRKLAIERGVKHLLAEVKAAGFDSYESFMSEMLAAELSSRAELLRASGYTAKRSIDSSGRRGIRQLESTCRLIGTMIGKLFKSVDDFRRLEKQLAAKYDDIQKLGMTLHLLSINASIAASRLGSQGAVLGAVADALSDMSKQMEVSINHRASRLGPLQEACGKLVFGIAVAMFEAEVACDFAIELQTSTDTCHNATVLESLDAMVDEFENRCRDVIVGMRASGEEISRTRREVRELVNRFIEMKAIQINGKAEAANSGANSEFSVIFDEVAKLVDKGRDDSDQLLTVLIACTDRVREFDKLSLSFEFELDALQKSLAMVNEDRLQLAAV</sequence>
<dbReference type="NCBIfam" id="TIGR00229">
    <property type="entry name" value="sensory_box"/>
    <property type="match status" value="1"/>
</dbReference>
<keyword evidence="3" id="KW-1185">Reference proteome</keyword>
<reference evidence="2 3" key="1">
    <citation type="submission" date="2019-02" db="EMBL/GenBank/DDBJ databases">
        <title>Deep-cultivation of Planctomycetes and their phenomic and genomic characterization uncovers novel biology.</title>
        <authorList>
            <person name="Wiegand S."/>
            <person name="Jogler M."/>
            <person name="Boedeker C."/>
            <person name="Pinto D."/>
            <person name="Vollmers J."/>
            <person name="Rivas-Marin E."/>
            <person name="Kohn T."/>
            <person name="Peeters S.H."/>
            <person name="Heuer A."/>
            <person name="Rast P."/>
            <person name="Oberbeckmann S."/>
            <person name="Bunk B."/>
            <person name="Jeske O."/>
            <person name="Meyerdierks A."/>
            <person name="Storesund J.E."/>
            <person name="Kallscheuer N."/>
            <person name="Luecker S."/>
            <person name="Lage O.M."/>
            <person name="Pohl T."/>
            <person name="Merkel B.J."/>
            <person name="Hornburger P."/>
            <person name="Mueller R.-W."/>
            <person name="Bruemmer F."/>
            <person name="Labrenz M."/>
            <person name="Spormann A.M."/>
            <person name="Op den Camp H."/>
            <person name="Overmann J."/>
            <person name="Amann R."/>
            <person name="Jetten M.S.M."/>
            <person name="Mascher T."/>
            <person name="Medema M.H."/>
            <person name="Devos D.P."/>
            <person name="Kaster A.-K."/>
            <person name="Ovreas L."/>
            <person name="Rohde M."/>
            <person name="Galperin M.Y."/>
            <person name="Jogler C."/>
        </authorList>
    </citation>
    <scope>NUCLEOTIDE SEQUENCE [LARGE SCALE GENOMIC DNA]</scope>
    <source>
        <strain evidence="2 3">Pan181</strain>
    </source>
</reference>
<dbReference type="InterPro" id="IPR013655">
    <property type="entry name" value="PAS_fold_3"/>
</dbReference>
<proteinExistence type="predicted"/>
<dbReference type="OrthoDB" id="266313at2"/>
<evidence type="ECO:0000313" key="2">
    <source>
        <dbReference type="EMBL" id="QDU58473.1"/>
    </source>
</evidence>
<dbReference type="InterPro" id="IPR000014">
    <property type="entry name" value="PAS"/>
</dbReference>
<feature type="domain" description="PAS fold-3" evidence="1">
    <location>
        <begin position="33"/>
        <end position="102"/>
    </location>
</feature>